<dbReference type="Proteomes" id="UP000324897">
    <property type="component" value="Chromosome 2"/>
</dbReference>
<dbReference type="FunFam" id="3.30.200.20:FF:000432">
    <property type="entry name" value="LRR receptor-like serine/threonine-protein kinase EFR"/>
    <property type="match status" value="1"/>
</dbReference>
<keyword evidence="10" id="KW-0808">Transferase</keyword>
<dbReference type="SMART" id="SM00220">
    <property type="entry name" value="S_TKc"/>
    <property type="match status" value="1"/>
</dbReference>
<evidence type="ECO:0000256" key="25">
    <source>
        <dbReference type="ARBA" id="ARBA00072040"/>
    </source>
</evidence>
<evidence type="ECO:0000256" key="17">
    <source>
        <dbReference type="ARBA" id="ARBA00022989"/>
    </source>
</evidence>
<dbReference type="GO" id="GO:0005886">
    <property type="term" value="C:plasma membrane"/>
    <property type="evidence" value="ECO:0007669"/>
    <property type="project" value="UniProtKB-SubCell"/>
</dbReference>
<evidence type="ECO:0000256" key="5">
    <source>
        <dbReference type="ARBA" id="ARBA00012513"/>
    </source>
</evidence>
<evidence type="ECO:0000256" key="11">
    <source>
        <dbReference type="ARBA" id="ARBA00022692"/>
    </source>
</evidence>
<dbReference type="SUPFAM" id="SSF56112">
    <property type="entry name" value="Protein kinase-like (PK-like)"/>
    <property type="match status" value="1"/>
</dbReference>
<dbReference type="Pfam" id="PF13855">
    <property type="entry name" value="LRR_8"/>
    <property type="match status" value="1"/>
</dbReference>
<keyword evidence="14 26" id="KW-0547">Nucleotide-binding</keyword>
<evidence type="ECO:0000256" key="9">
    <source>
        <dbReference type="ARBA" id="ARBA00022614"/>
    </source>
</evidence>
<keyword evidence="31" id="KW-1185">Reference proteome</keyword>
<dbReference type="Gene3D" id="1.10.510.10">
    <property type="entry name" value="Transferase(Phosphotransferase) domain 1"/>
    <property type="match status" value="1"/>
</dbReference>
<feature type="domain" description="Protein kinase" evidence="29">
    <location>
        <begin position="700"/>
        <end position="1011"/>
    </location>
</feature>
<dbReference type="Pfam" id="PF12799">
    <property type="entry name" value="LRR_4"/>
    <property type="match status" value="1"/>
</dbReference>
<dbReference type="Gene3D" id="3.30.200.20">
    <property type="entry name" value="Phosphorylase Kinase, domain 1"/>
    <property type="match status" value="1"/>
</dbReference>
<keyword evidence="19" id="KW-0675">Receptor</keyword>
<dbReference type="PANTHER" id="PTHR27000">
    <property type="entry name" value="LEUCINE-RICH REPEAT RECEPTOR-LIKE PROTEIN KINASE FAMILY PROTEIN-RELATED"/>
    <property type="match status" value="1"/>
</dbReference>
<evidence type="ECO:0000256" key="26">
    <source>
        <dbReference type="PROSITE-ProRule" id="PRU10141"/>
    </source>
</evidence>
<evidence type="ECO:0000256" key="20">
    <source>
        <dbReference type="ARBA" id="ARBA00023180"/>
    </source>
</evidence>
<evidence type="ECO:0000256" key="23">
    <source>
        <dbReference type="ARBA" id="ARBA00054320"/>
    </source>
</evidence>
<dbReference type="GO" id="GO:0005789">
    <property type="term" value="C:endoplasmic reticulum membrane"/>
    <property type="evidence" value="ECO:0007669"/>
    <property type="project" value="UniProtKB-SubCell"/>
</dbReference>
<feature type="transmembrane region" description="Helical" evidence="27">
    <location>
        <begin position="647"/>
        <end position="667"/>
    </location>
</feature>
<name>A0A5J9UJX0_9POAL</name>
<dbReference type="InterPro" id="IPR001611">
    <property type="entry name" value="Leu-rich_rpt"/>
</dbReference>
<evidence type="ECO:0000256" key="22">
    <source>
        <dbReference type="ARBA" id="ARBA00048679"/>
    </source>
</evidence>
<dbReference type="InterPro" id="IPR032675">
    <property type="entry name" value="LRR_dom_sf"/>
</dbReference>
<evidence type="ECO:0000256" key="19">
    <source>
        <dbReference type="ARBA" id="ARBA00023170"/>
    </source>
</evidence>
<keyword evidence="20" id="KW-0325">Glycoprotein</keyword>
<dbReference type="FunFam" id="3.80.10.10:FF:000565">
    <property type="entry name" value="Leucine-rich repeat receptor-like kinase protein FLORAL ORGAN NUMBER1"/>
    <property type="match status" value="1"/>
</dbReference>
<evidence type="ECO:0000256" key="1">
    <source>
        <dbReference type="ARBA" id="ARBA00004162"/>
    </source>
</evidence>
<keyword evidence="17 27" id="KW-1133">Transmembrane helix</keyword>
<evidence type="ECO:0000256" key="3">
    <source>
        <dbReference type="ARBA" id="ARBA00004479"/>
    </source>
</evidence>
<sequence length="1014" mass="111394">MKPTAVGLFPLVLMVCSIFTGRCSSTPGNETDLRSLLEFKKAISLDPQKALASWNGTTHFCKWEGVMCQKDFRVASLDLHNRRLVGHISPSLGNLTFLNYLDLSDNIFSGQIPPSLGQLLHLQRMFLSNNTLHGAIPTFANCSSLNALFLAGNHLVGGFPDLPLGLQFLVIEFNHLSGTIPSSIANITSLQWFGCGGNKIDGIIPDEFAKLPELEFLNVADNRLAGRFPQAILNLSTLVHLSLAKNHFSGEVPPNLGRSFPNIQFLTIAINFFHGHIPSSLANASDLNYIDMSRNNFTGVVPRTIGKLRNIRRLNLEYNKLEARSKQDWEFVDSLANCTMLQDLSVAWNQLEGHVPISLGNLSVELRTLRFGLNQLSGGFPSGIANLQNLILLELSNNHFIGEVPEWLGTLKSLQVIGLSNNNFTGFFPASLSNLSQLSSLSIGSNQLEGHLPANMGRLQNLDEFDVSNNLLHGVIPKGIFGIPTIRLIYLSVNNLHGQLPYDVGNAKHLTVLDLSSNTLSGYIPNTLGNCESLEYIDFHQNRIEGSIPVTLGNIRGLKVLDMSNNSLTGSIPMSLSNLQNLEQLDLSFNNLKGEIPTKGIFSNVTAMRVDGNLGLCGGVVELHLKACSPVMSRDPNMHKQSVIRKLVIPLAIMVSLAILISTVLFWRGKQTARSVALPSFGKKYPRVSYNELARATEDFSASNLIGKGRFSSVYHGILFQEKIMVAIKVFNLETKEAQKSFIAECNALRNVRHRNLVPILTACSSIDSNGNDFKALVYEFMPGGDLHALLYPSRGDEGTSSSGRVTLLQRLSIVVDIADALEYLHHNNQENMVHCDIKPSNILLDENLTAHVGDFGLARFKYDSSSSSFANSTSTSSMAIRGTIGYVAPECATGGDVSRAGDVFSFGIVLLEIILRRRPTDDMFTDGLNIIKYVEMKFPHKISQIVDPELQEYQHDDALSQASAAVRERTLACLVSVLGIGLQCTKASPSERMDMREVAARLHEIKEAYLRVN</sequence>
<dbReference type="SMART" id="SM00369">
    <property type="entry name" value="LRR_TYP"/>
    <property type="match status" value="7"/>
</dbReference>
<dbReference type="Pfam" id="PF08263">
    <property type="entry name" value="LRRNT_2"/>
    <property type="match status" value="1"/>
</dbReference>
<keyword evidence="16 26" id="KW-0067">ATP-binding</keyword>
<evidence type="ECO:0000259" key="29">
    <source>
        <dbReference type="PROSITE" id="PS50011"/>
    </source>
</evidence>
<evidence type="ECO:0000256" key="18">
    <source>
        <dbReference type="ARBA" id="ARBA00023136"/>
    </source>
</evidence>
<evidence type="ECO:0000256" key="8">
    <source>
        <dbReference type="ARBA" id="ARBA00022553"/>
    </source>
</evidence>
<protein>
    <recommendedName>
        <fullName evidence="25">Receptor kinase-like protein Xa21</fullName>
        <ecNumber evidence="5">2.7.11.1</ecNumber>
    </recommendedName>
</protein>
<dbReference type="InterPro" id="IPR011009">
    <property type="entry name" value="Kinase-like_dom_sf"/>
</dbReference>
<evidence type="ECO:0000256" key="6">
    <source>
        <dbReference type="ARBA" id="ARBA00022475"/>
    </source>
</evidence>
<gene>
    <name evidence="30" type="ORF">EJB05_25986</name>
</gene>
<dbReference type="InterPro" id="IPR013210">
    <property type="entry name" value="LRR_N_plant-typ"/>
</dbReference>
<evidence type="ECO:0000256" key="16">
    <source>
        <dbReference type="ARBA" id="ARBA00022840"/>
    </source>
</evidence>
<evidence type="ECO:0000313" key="30">
    <source>
        <dbReference type="EMBL" id="TVU23611.1"/>
    </source>
</evidence>
<dbReference type="EMBL" id="RWGY01000013">
    <property type="protein sequence ID" value="TVU23611.1"/>
    <property type="molecule type" value="Genomic_DNA"/>
</dbReference>
<dbReference type="EC" id="2.7.11.1" evidence="5"/>
<dbReference type="InterPro" id="IPR025875">
    <property type="entry name" value="Leu-rich_rpt_4"/>
</dbReference>
<dbReference type="GO" id="GO:0004674">
    <property type="term" value="F:protein serine/threonine kinase activity"/>
    <property type="evidence" value="ECO:0007669"/>
    <property type="project" value="UniProtKB-KW"/>
</dbReference>
<comment type="function">
    <text evidence="23">Receptor kinase that detects X.oryzae pv. oryzae protein Ax21 to promote innate immunity. Following X.oryzae pv. oryzae protein Ax21 detection, undergoes cleavage, releasing the processed protein kinase Xa21 chain.</text>
</comment>
<evidence type="ECO:0000313" key="31">
    <source>
        <dbReference type="Proteomes" id="UP000324897"/>
    </source>
</evidence>
<dbReference type="FunFam" id="1.10.510.10:FF:000358">
    <property type="entry name" value="Putative leucine-rich repeat receptor-like serine/threonine-protein kinase"/>
    <property type="match status" value="1"/>
</dbReference>
<evidence type="ECO:0000256" key="2">
    <source>
        <dbReference type="ARBA" id="ARBA00004389"/>
    </source>
</evidence>
<keyword evidence="8" id="KW-0597">Phosphoprotein</keyword>
<evidence type="ECO:0000256" key="12">
    <source>
        <dbReference type="ARBA" id="ARBA00022729"/>
    </source>
</evidence>
<feature type="chain" id="PRO_5023828055" description="Receptor kinase-like protein Xa21" evidence="28">
    <location>
        <begin position="26"/>
        <end position="1014"/>
    </location>
</feature>
<keyword evidence="18 27" id="KW-0472">Membrane</keyword>
<dbReference type="Gene3D" id="3.80.10.10">
    <property type="entry name" value="Ribonuclease Inhibitor"/>
    <property type="match status" value="4"/>
</dbReference>
<evidence type="ECO:0000256" key="10">
    <source>
        <dbReference type="ARBA" id="ARBA00022679"/>
    </source>
</evidence>
<comment type="subcellular location">
    <subcellularLocation>
        <location evidence="1">Cell membrane</location>
        <topology evidence="1">Single-pass membrane protein</topology>
    </subcellularLocation>
    <subcellularLocation>
        <location evidence="2">Endoplasmic reticulum membrane</location>
        <topology evidence="2">Single-pass membrane protein</topology>
    </subcellularLocation>
    <subcellularLocation>
        <location evidence="3">Membrane</location>
        <topology evidence="3">Single-pass type I membrane protein</topology>
    </subcellularLocation>
</comment>
<keyword evidence="7" id="KW-0723">Serine/threonine-protein kinase</keyword>
<dbReference type="OrthoDB" id="676979at2759"/>
<accession>A0A5J9UJX0</accession>
<dbReference type="InterPro" id="IPR003591">
    <property type="entry name" value="Leu-rich_rpt_typical-subtyp"/>
</dbReference>
<dbReference type="AlphaFoldDB" id="A0A5J9UJX0"/>
<dbReference type="FunFam" id="3.80.10.10:FF:000095">
    <property type="entry name" value="LRR receptor-like serine/threonine-protein kinase GSO1"/>
    <property type="match status" value="1"/>
</dbReference>
<evidence type="ECO:0000256" key="4">
    <source>
        <dbReference type="ARBA" id="ARBA00008684"/>
    </source>
</evidence>
<dbReference type="GO" id="GO:0005524">
    <property type="term" value="F:ATP binding"/>
    <property type="evidence" value="ECO:0007669"/>
    <property type="project" value="UniProtKB-UniRule"/>
</dbReference>
<comment type="catalytic activity">
    <reaction evidence="21">
        <text>L-threonyl-[protein] + ATP = O-phospho-L-threonyl-[protein] + ADP + H(+)</text>
        <dbReference type="Rhea" id="RHEA:46608"/>
        <dbReference type="Rhea" id="RHEA-COMP:11060"/>
        <dbReference type="Rhea" id="RHEA-COMP:11605"/>
        <dbReference type="ChEBI" id="CHEBI:15378"/>
        <dbReference type="ChEBI" id="CHEBI:30013"/>
        <dbReference type="ChEBI" id="CHEBI:30616"/>
        <dbReference type="ChEBI" id="CHEBI:61977"/>
        <dbReference type="ChEBI" id="CHEBI:456216"/>
        <dbReference type="EC" id="2.7.11.1"/>
    </reaction>
</comment>
<evidence type="ECO:0000256" key="24">
    <source>
        <dbReference type="ARBA" id="ARBA00056628"/>
    </source>
</evidence>
<dbReference type="SUPFAM" id="SSF52047">
    <property type="entry name" value="RNI-like"/>
    <property type="match status" value="1"/>
</dbReference>
<keyword evidence="9" id="KW-0433">Leucine-rich repeat</keyword>
<keyword evidence="6" id="KW-1003">Cell membrane</keyword>
<dbReference type="Pfam" id="PF07714">
    <property type="entry name" value="PK_Tyr_Ser-Thr"/>
    <property type="match status" value="1"/>
</dbReference>
<evidence type="ECO:0000256" key="27">
    <source>
        <dbReference type="SAM" id="Phobius"/>
    </source>
</evidence>
<feature type="signal peptide" evidence="28">
    <location>
        <begin position="1"/>
        <end position="25"/>
    </location>
</feature>
<feature type="non-terminal residue" evidence="30">
    <location>
        <position position="1"/>
    </location>
</feature>
<evidence type="ECO:0000256" key="13">
    <source>
        <dbReference type="ARBA" id="ARBA00022737"/>
    </source>
</evidence>
<dbReference type="FunFam" id="3.80.10.10:FF:000288">
    <property type="entry name" value="LRR receptor-like serine/threonine-protein kinase EFR"/>
    <property type="match status" value="1"/>
</dbReference>
<keyword evidence="11 27" id="KW-0812">Transmembrane</keyword>
<dbReference type="Pfam" id="PF00560">
    <property type="entry name" value="LRR_1"/>
    <property type="match status" value="6"/>
</dbReference>
<reference evidence="30 31" key="1">
    <citation type="journal article" date="2019" name="Sci. Rep.">
        <title>A high-quality genome of Eragrostis curvula grass provides insights into Poaceae evolution and supports new strategies to enhance forage quality.</title>
        <authorList>
            <person name="Carballo J."/>
            <person name="Santos B.A.C.M."/>
            <person name="Zappacosta D."/>
            <person name="Garbus I."/>
            <person name="Selva J.P."/>
            <person name="Gallo C.A."/>
            <person name="Diaz A."/>
            <person name="Albertini E."/>
            <person name="Caccamo M."/>
            <person name="Echenique V."/>
        </authorList>
    </citation>
    <scope>NUCLEOTIDE SEQUENCE [LARGE SCALE GENOMIC DNA]</scope>
    <source>
        <strain evidence="31">cv. Victoria</strain>
        <tissue evidence="30">Leaf</tissue>
    </source>
</reference>
<comment type="similarity">
    <text evidence="4">Belongs to the protein kinase superfamily. Ser/Thr protein kinase family.</text>
</comment>
<dbReference type="PROSITE" id="PS50011">
    <property type="entry name" value="PROTEIN_KINASE_DOM"/>
    <property type="match status" value="1"/>
</dbReference>
<dbReference type="InterPro" id="IPR017441">
    <property type="entry name" value="Protein_kinase_ATP_BS"/>
</dbReference>
<dbReference type="Gramene" id="TVU23611">
    <property type="protein sequence ID" value="TVU23611"/>
    <property type="gene ID" value="EJB05_25986"/>
</dbReference>
<feature type="binding site" evidence="26">
    <location>
        <position position="729"/>
    </location>
    <ligand>
        <name>ATP</name>
        <dbReference type="ChEBI" id="CHEBI:30616"/>
    </ligand>
</feature>
<dbReference type="SUPFAM" id="SSF52058">
    <property type="entry name" value="L domain-like"/>
    <property type="match status" value="1"/>
</dbReference>
<comment type="function">
    <text evidence="24">The processed protein kinase Xa21 chain released by protein cleavage after X.oryzae pv. oryzae protein Ax21 detection translocates into the nucleus where it can bind and regulate WRKY62, a transcription factor. Confers resistance to the bacterial pathogen X.oryzae pv. oryzae (Xoo).</text>
</comment>
<keyword evidence="15" id="KW-0418">Kinase</keyword>
<keyword evidence="12 28" id="KW-0732">Signal</keyword>
<evidence type="ECO:0000256" key="21">
    <source>
        <dbReference type="ARBA" id="ARBA00047899"/>
    </source>
</evidence>
<dbReference type="InterPro" id="IPR000719">
    <property type="entry name" value="Prot_kinase_dom"/>
</dbReference>
<keyword evidence="13" id="KW-0677">Repeat</keyword>
<comment type="catalytic activity">
    <reaction evidence="22">
        <text>L-seryl-[protein] + ATP = O-phospho-L-seryl-[protein] + ADP + H(+)</text>
        <dbReference type="Rhea" id="RHEA:17989"/>
        <dbReference type="Rhea" id="RHEA-COMP:9863"/>
        <dbReference type="Rhea" id="RHEA-COMP:11604"/>
        <dbReference type="ChEBI" id="CHEBI:15378"/>
        <dbReference type="ChEBI" id="CHEBI:29999"/>
        <dbReference type="ChEBI" id="CHEBI:30616"/>
        <dbReference type="ChEBI" id="CHEBI:83421"/>
        <dbReference type="ChEBI" id="CHEBI:456216"/>
        <dbReference type="EC" id="2.7.11.1"/>
    </reaction>
</comment>
<dbReference type="PRINTS" id="PR00019">
    <property type="entry name" value="LEURICHRPT"/>
</dbReference>
<proteinExistence type="inferred from homology"/>
<evidence type="ECO:0000256" key="7">
    <source>
        <dbReference type="ARBA" id="ARBA00022527"/>
    </source>
</evidence>
<dbReference type="InterPro" id="IPR008271">
    <property type="entry name" value="Ser/Thr_kinase_AS"/>
</dbReference>
<organism evidence="30 31">
    <name type="scientific">Eragrostis curvula</name>
    <name type="common">weeping love grass</name>
    <dbReference type="NCBI Taxonomy" id="38414"/>
    <lineage>
        <taxon>Eukaryota</taxon>
        <taxon>Viridiplantae</taxon>
        <taxon>Streptophyta</taxon>
        <taxon>Embryophyta</taxon>
        <taxon>Tracheophyta</taxon>
        <taxon>Spermatophyta</taxon>
        <taxon>Magnoliopsida</taxon>
        <taxon>Liliopsida</taxon>
        <taxon>Poales</taxon>
        <taxon>Poaceae</taxon>
        <taxon>PACMAD clade</taxon>
        <taxon>Chloridoideae</taxon>
        <taxon>Eragrostideae</taxon>
        <taxon>Eragrostidinae</taxon>
        <taxon>Eragrostis</taxon>
    </lineage>
</organism>
<evidence type="ECO:0000256" key="14">
    <source>
        <dbReference type="ARBA" id="ARBA00022741"/>
    </source>
</evidence>
<evidence type="ECO:0000256" key="15">
    <source>
        <dbReference type="ARBA" id="ARBA00022777"/>
    </source>
</evidence>
<dbReference type="InterPro" id="IPR001245">
    <property type="entry name" value="Ser-Thr/Tyr_kinase_cat_dom"/>
</dbReference>
<dbReference type="PANTHER" id="PTHR27000:SF777">
    <property type="entry name" value="PROTEIN KINASE DOMAIN-CONTAINING PROTEIN"/>
    <property type="match status" value="1"/>
</dbReference>
<dbReference type="PROSITE" id="PS00107">
    <property type="entry name" value="PROTEIN_KINASE_ATP"/>
    <property type="match status" value="1"/>
</dbReference>
<evidence type="ECO:0000256" key="28">
    <source>
        <dbReference type="SAM" id="SignalP"/>
    </source>
</evidence>
<comment type="caution">
    <text evidence="30">The sequence shown here is derived from an EMBL/GenBank/DDBJ whole genome shotgun (WGS) entry which is preliminary data.</text>
</comment>
<dbReference type="PROSITE" id="PS00108">
    <property type="entry name" value="PROTEIN_KINASE_ST"/>
    <property type="match status" value="1"/>
</dbReference>